<comment type="caution">
    <text evidence="2">The sequence shown here is derived from an EMBL/GenBank/DDBJ whole genome shotgun (WGS) entry which is preliminary data.</text>
</comment>
<dbReference type="SUPFAM" id="SSF56672">
    <property type="entry name" value="DNA/RNA polymerases"/>
    <property type="match status" value="1"/>
</dbReference>
<dbReference type="Pfam" id="PF17921">
    <property type="entry name" value="Integrase_H2C2"/>
    <property type="match status" value="1"/>
</dbReference>
<keyword evidence="2" id="KW-0695">RNA-directed DNA polymerase</keyword>
<name>A0ABQ5HF27_9ASTR</name>
<dbReference type="GO" id="GO:0003964">
    <property type="term" value="F:RNA-directed DNA polymerase activity"/>
    <property type="evidence" value="ECO:0007669"/>
    <property type="project" value="UniProtKB-KW"/>
</dbReference>
<keyword evidence="2" id="KW-0548">Nucleotidyltransferase</keyword>
<keyword evidence="3" id="KW-1185">Reference proteome</keyword>
<feature type="domain" description="Integrase zinc-binding" evidence="1">
    <location>
        <begin position="115"/>
        <end position="152"/>
    </location>
</feature>
<reference evidence="2" key="2">
    <citation type="submission" date="2022-01" db="EMBL/GenBank/DDBJ databases">
        <authorList>
            <person name="Yamashiro T."/>
            <person name="Shiraishi A."/>
            <person name="Satake H."/>
            <person name="Nakayama K."/>
        </authorList>
    </citation>
    <scope>NUCLEOTIDE SEQUENCE</scope>
</reference>
<dbReference type="InterPro" id="IPR043128">
    <property type="entry name" value="Rev_trsase/Diguanyl_cyclase"/>
</dbReference>
<protein>
    <submittedName>
        <fullName evidence="2">Reverse transcriptase domain-containing protein</fullName>
    </submittedName>
</protein>
<organism evidence="2 3">
    <name type="scientific">Tanacetum coccineum</name>
    <dbReference type="NCBI Taxonomy" id="301880"/>
    <lineage>
        <taxon>Eukaryota</taxon>
        <taxon>Viridiplantae</taxon>
        <taxon>Streptophyta</taxon>
        <taxon>Embryophyta</taxon>
        <taxon>Tracheophyta</taxon>
        <taxon>Spermatophyta</taxon>
        <taxon>Magnoliopsida</taxon>
        <taxon>eudicotyledons</taxon>
        <taxon>Gunneridae</taxon>
        <taxon>Pentapetalae</taxon>
        <taxon>asterids</taxon>
        <taxon>campanulids</taxon>
        <taxon>Asterales</taxon>
        <taxon>Asteraceae</taxon>
        <taxon>Asteroideae</taxon>
        <taxon>Anthemideae</taxon>
        <taxon>Anthemidinae</taxon>
        <taxon>Tanacetum</taxon>
    </lineage>
</organism>
<dbReference type="PANTHER" id="PTHR24559">
    <property type="entry name" value="TRANSPOSON TY3-I GAG-POL POLYPROTEIN"/>
    <property type="match status" value="1"/>
</dbReference>
<accession>A0ABQ5HF27</accession>
<keyword evidence="2" id="KW-0808">Transferase</keyword>
<dbReference type="Proteomes" id="UP001151760">
    <property type="component" value="Unassembled WGS sequence"/>
</dbReference>
<dbReference type="Gene3D" id="3.30.70.270">
    <property type="match status" value="1"/>
</dbReference>
<dbReference type="InterPro" id="IPR043502">
    <property type="entry name" value="DNA/RNA_pol_sf"/>
</dbReference>
<evidence type="ECO:0000259" key="1">
    <source>
        <dbReference type="Pfam" id="PF17921"/>
    </source>
</evidence>
<dbReference type="InterPro" id="IPR041588">
    <property type="entry name" value="Integrase_H2C2"/>
</dbReference>
<gene>
    <name evidence="2" type="ORF">Tco_1067741</name>
</gene>
<reference evidence="2" key="1">
    <citation type="journal article" date="2022" name="Int. J. Mol. Sci.">
        <title>Draft Genome of Tanacetum Coccineum: Genomic Comparison of Closely Related Tanacetum-Family Plants.</title>
        <authorList>
            <person name="Yamashiro T."/>
            <person name="Shiraishi A."/>
            <person name="Nakayama K."/>
            <person name="Satake H."/>
        </authorList>
    </citation>
    <scope>NUCLEOTIDE SEQUENCE</scope>
</reference>
<evidence type="ECO:0000313" key="2">
    <source>
        <dbReference type="EMBL" id="GJT86024.1"/>
    </source>
</evidence>
<evidence type="ECO:0000313" key="3">
    <source>
        <dbReference type="Proteomes" id="UP001151760"/>
    </source>
</evidence>
<dbReference type="EMBL" id="BQNB010019506">
    <property type="protein sequence ID" value="GJT86024.1"/>
    <property type="molecule type" value="Genomic_DNA"/>
</dbReference>
<sequence length="153" mass="18383">MKNRYPLPRIDDLFDQLQGSSVYSKIDLRSGYHQLKVREENILKTMFRIRYGHYEFQVMPFGLNLLVQILNAQAEAMKEKNVKEENLRVMNKEFKTRSDGTLCIEKRSWLPRLEGLRDLIMDELHKSKYSIHPGSNKMYHDMKKLYWWPNMKA</sequence>
<dbReference type="CDD" id="cd01647">
    <property type="entry name" value="RT_LTR"/>
    <property type="match status" value="1"/>
</dbReference>
<dbReference type="PANTHER" id="PTHR24559:SF427">
    <property type="entry name" value="RNA-DIRECTED DNA POLYMERASE"/>
    <property type="match status" value="1"/>
</dbReference>
<proteinExistence type="predicted"/>
<dbReference type="Gene3D" id="3.10.10.10">
    <property type="entry name" value="HIV Type 1 Reverse Transcriptase, subunit A, domain 1"/>
    <property type="match status" value="1"/>
</dbReference>
<dbReference type="InterPro" id="IPR053134">
    <property type="entry name" value="RNA-dir_DNA_polymerase"/>
</dbReference>